<evidence type="ECO:0000256" key="13">
    <source>
        <dbReference type="ARBA" id="ARBA00029511"/>
    </source>
</evidence>
<dbReference type="NCBIfam" id="NF002475">
    <property type="entry name" value="PRK01723.1"/>
    <property type="match status" value="1"/>
</dbReference>
<evidence type="ECO:0000256" key="11">
    <source>
        <dbReference type="ARBA" id="ARBA00022985"/>
    </source>
</evidence>
<dbReference type="GO" id="GO:0016301">
    <property type="term" value="F:kinase activity"/>
    <property type="evidence" value="ECO:0007669"/>
    <property type="project" value="UniProtKB-KW"/>
</dbReference>
<evidence type="ECO:0000256" key="1">
    <source>
        <dbReference type="ARBA" id="ARBA00004515"/>
    </source>
</evidence>
<keyword evidence="7 15" id="KW-0808">Transferase</keyword>
<keyword evidence="11 15" id="KW-0448">Lipopolysaccharide biosynthesis</keyword>
<evidence type="ECO:0000256" key="2">
    <source>
        <dbReference type="ARBA" id="ARBA00004713"/>
    </source>
</evidence>
<keyword evidence="17" id="KW-1185">Reference proteome</keyword>
<keyword evidence="8 15" id="KW-0547">Nucleotide-binding</keyword>
<evidence type="ECO:0000256" key="3">
    <source>
        <dbReference type="ARBA" id="ARBA00010327"/>
    </source>
</evidence>
<evidence type="ECO:0000256" key="9">
    <source>
        <dbReference type="ARBA" id="ARBA00022777"/>
    </source>
</evidence>
<dbReference type="AlphaFoldDB" id="A0A4Y5YKK3"/>
<dbReference type="GO" id="GO:0009244">
    <property type="term" value="P:lipopolysaccharide core region biosynthetic process"/>
    <property type="evidence" value="ECO:0007669"/>
    <property type="project" value="UniProtKB-UniRule"/>
</dbReference>
<comment type="catalytic activity">
    <reaction evidence="14 15">
        <text>an alpha-Kdo-(2-&gt;6)-lipid IVA + ATP = a 4-O-phospho-alpha-Kdo-(2-&gt;6)-lipid IVA + ADP + H(+)</text>
        <dbReference type="Rhea" id="RHEA:74271"/>
        <dbReference type="ChEBI" id="CHEBI:15378"/>
        <dbReference type="ChEBI" id="CHEBI:30616"/>
        <dbReference type="ChEBI" id="CHEBI:176428"/>
        <dbReference type="ChEBI" id="CHEBI:193140"/>
        <dbReference type="ChEBI" id="CHEBI:456216"/>
        <dbReference type="EC" id="2.7.1.166"/>
    </reaction>
</comment>
<evidence type="ECO:0000256" key="10">
    <source>
        <dbReference type="ARBA" id="ARBA00022840"/>
    </source>
</evidence>
<dbReference type="Gene3D" id="1.10.510.10">
    <property type="entry name" value="Transferase(Phosphotransferase) domain 1"/>
    <property type="match status" value="1"/>
</dbReference>
<dbReference type="UniPathway" id="UPA00958"/>
<dbReference type="EMBL" id="CP041036">
    <property type="protein sequence ID" value="QDE33023.1"/>
    <property type="molecule type" value="Genomic_DNA"/>
</dbReference>
<dbReference type="GO" id="GO:0005524">
    <property type="term" value="F:ATP binding"/>
    <property type="evidence" value="ECO:0007669"/>
    <property type="project" value="UniProtKB-UniRule"/>
</dbReference>
<dbReference type="EC" id="2.7.1.166" evidence="4 15"/>
<reference evidence="16 17" key="1">
    <citation type="submission" date="2019-06" db="EMBL/GenBank/DDBJ databases">
        <title>The genome of Shewanella sp. SM1901.</title>
        <authorList>
            <person name="Cha Q."/>
        </authorList>
    </citation>
    <scope>NUCLEOTIDE SEQUENCE [LARGE SCALE GENOMIC DNA]</scope>
    <source>
        <strain evidence="16 17">SM1901</strain>
    </source>
</reference>
<dbReference type="InterPro" id="IPR022826">
    <property type="entry name" value="KDO_kinase"/>
</dbReference>
<gene>
    <name evidence="15" type="primary">kdkA</name>
    <name evidence="16" type="ORF">FH971_19850</name>
</gene>
<organism evidence="16 17">
    <name type="scientific">Shewanella polaris</name>
    <dbReference type="NCBI Taxonomy" id="2588449"/>
    <lineage>
        <taxon>Bacteria</taxon>
        <taxon>Pseudomonadati</taxon>
        <taxon>Pseudomonadota</taxon>
        <taxon>Gammaproteobacteria</taxon>
        <taxon>Alteromonadales</taxon>
        <taxon>Shewanellaceae</taxon>
        <taxon>Shewanella</taxon>
    </lineage>
</organism>
<evidence type="ECO:0000313" key="16">
    <source>
        <dbReference type="EMBL" id="QDE33023.1"/>
    </source>
</evidence>
<keyword evidence="10 15" id="KW-0067">ATP-binding</keyword>
<dbReference type="InterPro" id="IPR011009">
    <property type="entry name" value="Kinase-like_dom_sf"/>
</dbReference>
<feature type="active site" evidence="15">
    <location>
        <position position="170"/>
    </location>
</feature>
<evidence type="ECO:0000256" key="15">
    <source>
        <dbReference type="HAMAP-Rule" id="MF_00521"/>
    </source>
</evidence>
<comment type="function">
    <text evidence="15">Catalyzes the ATP-dependent phosphorylation of the 3-deoxy-D-manno-octulosonic acid (Kdo) residue in Kdo-lipid IV(A) at the 4-OH position.</text>
</comment>
<keyword evidence="9 15" id="KW-0418">Kinase</keyword>
<evidence type="ECO:0000256" key="7">
    <source>
        <dbReference type="ARBA" id="ARBA00022679"/>
    </source>
</evidence>
<evidence type="ECO:0000256" key="12">
    <source>
        <dbReference type="ARBA" id="ARBA00023136"/>
    </source>
</evidence>
<accession>A0A4Y5YKK3</accession>
<dbReference type="SUPFAM" id="SSF56112">
    <property type="entry name" value="Protein kinase-like (PK-like)"/>
    <property type="match status" value="1"/>
</dbReference>
<dbReference type="RefSeq" id="WP_140235421.1">
    <property type="nucleotide sequence ID" value="NZ_CP041036.1"/>
</dbReference>
<dbReference type="Proteomes" id="UP000319809">
    <property type="component" value="Chromosome"/>
</dbReference>
<evidence type="ECO:0000256" key="6">
    <source>
        <dbReference type="ARBA" id="ARBA00022519"/>
    </source>
</evidence>
<evidence type="ECO:0000256" key="5">
    <source>
        <dbReference type="ARBA" id="ARBA00022475"/>
    </source>
</evidence>
<evidence type="ECO:0000256" key="14">
    <source>
        <dbReference type="ARBA" id="ARBA00034417"/>
    </source>
</evidence>
<dbReference type="HAMAP" id="MF_00521">
    <property type="entry name" value="KDO_kinase"/>
    <property type="match status" value="1"/>
</dbReference>
<comment type="similarity">
    <text evidence="3 15">Belongs to the protein kinase superfamily. KdkA/RfaP family.</text>
</comment>
<comment type="subcellular location">
    <subcellularLocation>
        <location evidence="1 15">Cell inner membrane</location>
        <topology evidence="1 15">Peripheral membrane protein</topology>
        <orientation evidence="1 15">Cytoplasmic side</orientation>
    </subcellularLocation>
</comment>
<evidence type="ECO:0000313" key="17">
    <source>
        <dbReference type="Proteomes" id="UP000319809"/>
    </source>
</evidence>
<comment type="pathway">
    <text evidence="2 15">Bacterial outer membrane biogenesis; LPS core biosynthesis.</text>
</comment>
<sequence length="242" mass="27913">MQIKTTQLGHVAWCETTAQQLAPQDFAVDGWRDNNAVVGQSKGRYTTWFVKTANSDSSQTWVLRHYWRGGMMEKFSRDAYLYTGLKRTRAVAELTILETLYQEGFAVPRPIAANVERFGLWYRADIIIEHVAGANDLVAYLSHNSMTESQWYLLGETIAKFHQRGVYHADLNAKNILLAHGQFYLIDFDRGELRTPHPTWQQANLDRLLRSLKKEHAKLTTLQFSQQHWQQLLAGYQSVNPI</sequence>
<protein>
    <recommendedName>
        <fullName evidence="13 15">3-deoxy-D-manno-octulosonic acid kinase</fullName>
        <shortName evidence="15">Kdo kinase</shortName>
        <ecNumber evidence="4 15">2.7.1.166</ecNumber>
    </recommendedName>
</protein>
<dbReference type="KEGG" id="spol:FH971_19850"/>
<dbReference type="GO" id="GO:0005886">
    <property type="term" value="C:plasma membrane"/>
    <property type="evidence" value="ECO:0007669"/>
    <property type="project" value="UniProtKB-SubCell"/>
</dbReference>
<keyword evidence="12 15" id="KW-0472">Membrane</keyword>
<name>A0A4Y5YKK3_9GAMM</name>
<keyword evidence="5 15" id="KW-1003">Cell membrane</keyword>
<dbReference type="Pfam" id="PF06293">
    <property type="entry name" value="Kdo"/>
    <property type="match status" value="1"/>
</dbReference>
<keyword evidence="6 15" id="KW-0997">Cell inner membrane</keyword>
<evidence type="ECO:0000256" key="8">
    <source>
        <dbReference type="ARBA" id="ARBA00022741"/>
    </source>
</evidence>
<evidence type="ECO:0000256" key="4">
    <source>
        <dbReference type="ARBA" id="ARBA00011988"/>
    </source>
</evidence>
<dbReference type="GO" id="GO:0016773">
    <property type="term" value="F:phosphotransferase activity, alcohol group as acceptor"/>
    <property type="evidence" value="ECO:0007669"/>
    <property type="project" value="UniProtKB-UniRule"/>
</dbReference>
<proteinExistence type="inferred from homology"/>